<dbReference type="AlphaFoldDB" id="I1YED7"/>
<feature type="signal peptide" evidence="1">
    <location>
        <begin position="1"/>
        <end position="26"/>
    </location>
</feature>
<dbReference type="RefSeq" id="WP_014702730.1">
    <property type="nucleotide sequence ID" value="NC_017856.1"/>
</dbReference>
<gene>
    <name evidence="2" type="ordered locus">Q7C_99</name>
</gene>
<evidence type="ECO:0000313" key="3">
    <source>
        <dbReference type="Proteomes" id="UP000009145"/>
    </source>
</evidence>
<keyword evidence="1" id="KW-0732">Signal</keyword>
<dbReference type="Proteomes" id="UP000009145">
    <property type="component" value="Chromosome"/>
</dbReference>
<evidence type="ECO:0000313" key="2">
    <source>
        <dbReference type="EMBL" id="AFJ01280.1"/>
    </source>
</evidence>
<proteinExistence type="predicted"/>
<protein>
    <submittedName>
        <fullName evidence="2">Putative metal-binding protein</fullName>
    </submittedName>
</protein>
<reference evidence="2 3" key="1">
    <citation type="journal article" date="2012" name="J. Bacteriol.">
        <title>Complete genome sequences of Methylophaga sp. strain JAM1 and Methylophaga sp. strain JAM7.</title>
        <authorList>
            <person name="Villeneuve C."/>
            <person name="Martineau C."/>
            <person name="Mauffrey F."/>
            <person name="Villemur R."/>
        </authorList>
    </citation>
    <scope>NUCLEOTIDE SEQUENCE [LARGE SCALE GENOMIC DNA]</scope>
    <source>
        <strain evidence="2 3">JAM7</strain>
    </source>
</reference>
<dbReference type="HOGENOM" id="CLU_2585632_0_0_6"/>
<name>I1YED7_METFJ</name>
<dbReference type="eggNOG" id="COG5266">
    <property type="taxonomic scope" value="Bacteria"/>
</dbReference>
<dbReference type="OrthoDB" id="5943at2"/>
<keyword evidence="3" id="KW-1185">Reference proteome</keyword>
<organism evidence="2 3">
    <name type="scientific">Methylophaga frappieri (strain ATCC BAA-2434 / DSM 25690 / JAM7)</name>
    <dbReference type="NCBI Taxonomy" id="754477"/>
    <lineage>
        <taxon>Bacteria</taxon>
        <taxon>Pseudomonadati</taxon>
        <taxon>Pseudomonadota</taxon>
        <taxon>Gammaproteobacteria</taxon>
        <taxon>Thiotrichales</taxon>
        <taxon>Piscirickettsiaceae</taxon>
        <taxon>Methylophaga</taxon>
    </lineage>
</organism>
<dbReference type="EMBL" id="CP003380">
    <property type="protein sequence ID" value="AFJ01280.1"/>
    <property type="molecule type" value="Genomic_DNA"/>
</dbReference>
<sequence precursor="true">MKNKLIKTLVAASLTVGLFQASLAHAHRVWVKPSTTVVSGDSEWVTFDAAAANIIFFADHFPLGLDNFKGVLGIFPSKVT</sequence>
<feature type="chain" id="PRO_5003654569" evidence="1">
    <location>
        <begin position="27"/>
        <end position="80"/>
    </location>
</feature>
<evidence type="ECO:0000256" key="1">
    <source>
        <dbReference type="SAM" id="SignalP"/>
    </source>
</evidence>
<dbReference type="KEGG" id="mec:Q7C_99"/>
<dbReference type="STRING" id="754477.Q7C_99"/>
<accession>I1YED7</accession>
<dbReference type="PATRIC" id="fig|754477.3.peg.98"/>